<dbReference type="Proteomes" id="UP000297280">
    <property type="component" value="Unassembled WGS sequence"/>
</dbReference>
<dbReference type="AlphaFoldDB" id="A0A4Z1KL96"/>
<protein>
    <submittedName>
        <fullName evidence="1">Uncharacterized protein</fullName>
    </submittedName>
</protein>
<gene>
    <name evidence="1" type="ORF">BPOR_0273g00200</name>
</gene>
<organism evidence="1 2">
    <name type="scientific">Botrytis porri</name>
    <dbReference type="NCBI Taxonomy" id="87229"/>
    <lineage>
        <taxon>Eukaryota</taxon>
        <taxon>Fungi</taxon>
        <taxon>Dikarya</taxon>
        <taxon>Ascomycota</taxon>
        <taxon>Pezizomycotina</taxon>
        <taxon>Leotiomycetes</taxon>
        <taxon>Helotiales</taxon>
        <taxon>Sclerotiniaceae</taxon>
        <taxon>Botrytis</taxon>
    </lineage>
</organism>
<dbReference type="EMBL" id="PQXO01000272">
    <property type="protein sequence ID" value="TGO86841.1"/>
    <property type="molecule type" value="Genomic_DNA"/>
</dbReference>
<accession>A0A4Z1KL96</accession>
<sequence length="87" mass="10034">MKWELLLRTMQKRYKTMRDIHGSILKLETQLKARTETNKTKSPTHEVAPVGDISEEEFLKNLSHADFVEGLMRLAKKSSAPKIDSYS</sequence>
<reference evidence="1 2" key="1">
    <citation type="submission" date="2017-12" db="EMBL/GenBank/DDBJ databases">
        <title>Comparative genomics of Botrytis spp.</title>
        <authorList>
            <person name="Valero-Jimenez C.A."/>
            <person name="Tapia P."/>
            <person name="Veloso J."/>
            <person name="Silva-Moreno E."/>
            <person name="Staats M."/>
            <person name="Valdes J.H."/>
            <person name="Van Kan J.A.L."/>
        </authorList>
    </citation>
    <scope>NUCLEOTIDE SEQUENCE [LARGE SCALE GENOMIC DNA]</scope>
    <source>
        <strain evidence="1 2">MUCL3349</strain>
    </source>
</reference>
<name>A0A4Z1KL96_9HELO</name>
<evidence type="ECO:0000313" key="1">
    <source>
        <dbReference type="EMBL" id="TGO86841.1"/>
    </source>
</evidence>
<comment type="caution">
    <text evidence="1">The sequence shown here is derived from an EMBL/GenBank/DDBJ whole genome shotgun (WGS) entry which is preliminary data.</text>
</comment>
<proteinExistence type="predicted"/>
<keyword evidence="2" id="KW-1185">Reference proteome</keyword>
<evidence type="ECO:0000313" key="2">
    <source>
        <dbReference type="Proteomes" id="UP000297280"/>
    </source>
</evidence>